<gene>
    <name evidence="2" type="ORF">niasHT_001256</name>
</gene>
<keyword evidence="1" id="KW-1133">Transmembrane helix</keyword>
<dbReference type="AlphaFoldDB" id="A0ABD2M6K1"/>
<organism evidence="2 3">
    <name type="scientific">Heterodera trifolii</name>
    <dbReference type="NCBI Taxonomy" id="157864"/>
    <lineage>
        <taxon>Eukaryota</taxon>
        <taxon>Metazoa</taxon>
        <taxon>Ecdysozoa</taxon>
        <taxon>Nematoda</taxon>
        <taxon>Chromadorea</taxon>
        <taxon>Rhabditida</taxon>
        <taxon>Tylenchina</taxon>
        <taxon>Tylenchomorpha</taxon>
        <taxon>Tylenchoidea</taxon>
        <taxon>Heteroderidae</taxon>
        <taxon>Heteroderinae</taxon>
        <taxon>Heterodera</taxon>
    </lineage>
</organism>
<keyword evidence="1" id="KW-0472">Membrane</keyword>
<protein>
    <submittedName>
        <fullName evidence="2">Uncharacterized protein</fullName>
    </submittedName>
</protein>
<feature type="transmembrane region" description="Helical" evidence="1">
    <location>
        <begin position="58"/>
        <end position="80"/>
    </location>
</feature>
<keyword evidence="3" id="KW-1185">Reference proteome</keyword>
<name>A0ABD2M6K1_9BILA</name>
<reference evidence="2 3" key="1">
    <citation type="submission" date="2024-10" db="EMBL/GenBank/DDBJ databases">
        <authorList>
            <person name="Kim D."/>
        </authorList>
    </citation>
    <scope>NUCLEOTIDE SEQUENCE [LARGE SCALE GENOMIC DNA]</scope>
    <source>
        <strain evidence="2">BH-2024</strain>
    </source>
</reference>
<feature type="transmembrane region" description="Helical" evidence="1">
    <location>
        <begin position="32"/>
        <end position="52"/>
    </location>
</feature>
<keyword evidence="1" id="KW-0812">Transmembrane</keyword>
<sequence>MPMISAHCLLPNADELHFNFSSKVFSAPTLRLFVFVLLQFVVPPLVIHSMLFPPFVLLLAPIPLAFSIWPIVLAEPVFALDHLSLQNRATDEKHSSASTSSSLLSSVALTKCQSDYLSALIHRCMIRGAPTAMEGRICFADEVQLADVHKLVSYISEMCCLLRCQAKTLERLCCRHAQQQGRCRKANCLPIRDQKVLWEEAH</sequence>
<dbReference type="EMBL" id="JBICBT010000114">
    <property type="protein sequence ID" value="KAL3123056.1"/>
    <property type="molecule type" value="Genomic_DNA"/>
</dbReference>
<comment type="caution">
    <text evidence="2">The sequence shown here is derived from an EMBL/GenBank/DDBJ whole genome shotgun (WGS) entry which is preliminary data.</text>
</comment>
<evidence type="ECO:0000256" key="1">
    <source>
        <dbReference type="SAM" id="Phobius"/>
    </source>
</evidence>
<evidence type="ECO:0000313" key="2">
    <source>
        <dbReference type="EMBL" id="KAL3123056.1"/>
    </source>
</evidence>
<dbReference type="Proteomes" id="UP001620626">
    <property type="component" value="Unassembled WGS sequence"/>
</dbReference>
<proteinExistence type="predicted"/>
<evidence type="ECO:0000313" key="3">
    <source>
        <dbReference type="Proteomes" id="UP001620626"/>
    </source>
</evidence>
<accession>A0ABD2M6K1</accession>